<dbReference type="Proteomes" id="UP000008783">
    <property type="component" value="Unassembled WGS sequence"/>
</dbReference>
<sequence length="182" mass="20475">MPVQSEESFKRVALKYIPTGLVGQALVLLELKQLKHSQNHQLTYVQSPSVAFICSLHTMKMYLAGPLIALATHLTLILANDPLHLESCQRTPYISRQEAEAAYENNQLVCTGQHICAAGETHQCQTLRKVEMGTCKQCHQPHLLFQESCQSASDIRQRCYIHQSHSSESSSGHGKSKRKSWY</sequence>
<dbReference type="VEuPathDB" id="FungiDB:PGTG_15478"/>
<evidence type="ECO:0000313" key="1">
    <source>
        <dbReference type="EMBL" id="EFP89299.1"/>
    </source>
</evidence>
<evidence type="ECO:0000313" key="2">
    <source>
        <dbReference type="Proteomes" id="UP000008783"/>
    </source>
</evidence>
<proteinExistence type="predicted"/>
<dbReference type="InParanoid" id="E3KYA8"/>
<dbReference type="RefSeq" id="XP_003333718.1">
    <property type="nucleotide sequence ID" value="XM_003333670.2"/>
</dbReference>
<dbReference type="AlphaFoldDB" id="E3KYA8"/>
<accession>E3KYA8</accession>
<dbReference type="HOGENOM" id="CLU_1482706_0_0_1"/>
<reference key="1">
    <citation type="submission" date="2007-01" db="EMBL/GenBank/DDBJ databases">
        <title>The Genome Sequence of Puccinia graminis f. sp. tritici Strain CRL 75-36-700-3.</title>
        <authorList>
            <consortium name="The Broad Institute Genome Sequencing Platform"/>
            <person name="Birren B."/>
            <person name="Lander E."/>
            <person name="Galagan J."/>
            <person name="Nusbaum C."/>
            <person name="Devon K."/>
            <person name="Cuomo C."/>
            <person name="Jaffe D."/>
            <person name="Butler J."/>
            <person name="Alvarez P."/>
            <person name="Gnerre S."/>
            <person name="Grabherr M."/>
            <person name="Mauceli E."/>
            <person name="Brockman W."/>
            <person name="Young S."/>
            <person name="LaButti K."/>
            <person name="Sykes S."/>
            <person name="DeCaprio D."/>
            <person name="Crawford M."/>
            <person name="Koehrsen M."/>
            <person name="Engels R."/>
            <person name="Montgomery P."/>
            <person name="Pearson M."/>
            <person name="Howarth C."/>
            <person name="Larson L."/>
            <person name="White J."/>
            <person name="Zeng Q."/>
            <person name="Kodira C."/>
            <person name="Yandava C."/>
            <person name="Alvarado L."/>
            <person name="O'Leary S."/>
            <person name="Szabo L."/>
            <person name="Dean R."/>
            <person name="Schein J."/>
        </authorList>
    </citation>
    <scope>NUCLEOTIDE SEQUENCE</scope>
    <source>
        <strain>CRL 75-36-700-3</strain>
    </source>
</reference>
<dbReference type="GeneID" id="10547019"/>
<reference evidence="2" key="2">
    <citation type="journal article" date="2011" name="Proc. Natl. Acad. Sci. U.S.A.">
        <title>Obligate biotrophy features unraveled by the genomic analysis of rust fungi.</title>
        <authorList>
            <person name="Duplessis S."/>
            <person name="Cuomo C.A."/>
            <person name="Lin Y.-C."/>
            <person name="Aerts A."/>
            <person name="Tisserant E."/>
            <person name="Veneault-Fourrey C."/>
            <person name="Joly D.L."/>
            <person name="Hacquard S."/>
            <person name="Amselem J."/>
            <person name="Cantarel B.L."/>
            <person name="Chiu R."/>
            <person name="Coutinho P.M."/>
            <person name="Feau N."/>
            <person name="Field M."/>
            <person name="Frey P."/>
            <person name="Gelhaye E."/>
            <person name="Goldberg J."/>
            <person name="Grabherr M.G."/>
            <person name="Kodira C.D."/>
            <person name="Kohler A."/>
            <person name="Kuees U."/>
            <person name="Lindquist E.A."/>
            <person name="Lucas S.M."/>
            <person name="Mago R."/>
            <person name="Mauceli E."/>
            <person name="Morin E."/>
            <person name="Murat C."/>
            <person name="Pangilinan J.L."/>
            <person name="Park R."/>
            <person name="Pearson M."/>
            <person name="Quesneville H."/>
            <person name="Rouhier N."/>
            <person name="Sakthikumar S."/>
            <person name="Salamov A.A."/>
            <person name="Schmutz J."/>
            <person name="Selles B."/>
            <person name="Shapiro H."/>
            <person name="Tanguay P."/>
            <person name="Tuskan G.A."/>
            <person name="Henrissat B."/>
            <person name="Van de Peer Y."/>
            <person name="Rouze P."/>
            <person name="Ellis J.G."/>
            <person name="Dodds P.N."/>
            <person name="Schein J.E."/>
            <person name="Zhong S."/>
            <person name="Hamelin R.C."/>
            <person name="Grigoriev I.V."/>
            <person name="Szabo L.J."/>
            <person name="Martin F."/>
        </authorList>
    </citation>
    <scope>NUCLEOTIDE SEQUENCE [LARGE SCALE GENOMIC DNA]</scope>
    <source>
        <strain evidence="2">CRL 75-36-700-3 / race SCCL</strain>
    </source>
</reference>
<protein>
    <submittedName>
        <fullName evidence="1">Uncharacterized protein</fullName>
    </submittedName>
</protein>
<organism evidence="1 2">
    <name type="scientific">Puccinia graminis f. sp. tritici (strain CRL 75-36-700-3 / race SCCL)</name>
    <name type="common">Black stem rust fungus</name>
    <dbReference type="NCBI Taxonomy" id="418459"/>
    <lineage>
        <taxon>Eukaryota</taxon>
        <taxon>Fungi</taxon>
        <taxon>Dikarya</taxon>
        <taxon>Basidiomycota</taxon>
        <taxon>Pucciniomycotina</taxon>
        <taxon>Pucciniomycetes</taxon>
        <taxon>Pucciniales</taxon>
        <taxon>Pucciniaceae</taxon>
        <taxon>Puccinia</taxon>
    </lineage>
</organism>
<dbReference type="EMBL" id="DS178321">
    <property type="protein sequence ID" value="EFP89299.1"/>
    <property type="molecule type" value="Genomic_DNA"/>
</dbReference>
<dbReference type="KEGG" id="pgr:PGTG_15478"/>
<dbReference type="OrthoDB" id="10351781at2759"/>
<gene>
    <name evidence="1" type="ORF">PGTG_15478</name>
</gene>
<keyword evidence="2" id="KW-1185">Reference proteome</keyword>
<name>E3KYA8_PUCGT</name>